<feature type="compositionally biased region" description="Gly residues" evidence="1">
    <location>
        <begin position="53"/>
        <end position="68"/>
    </location>
</feature>
<proteinExistence type="predicted"/>
<dbReference type="RefSeq" id="WP_117397250.1">
    <property type="nucleotide sequence ID" value="NZ_QVNQ01000001.1"/>
</dbReference>
<dbReference type="OrthoDB" id="3544256at2"/>
<dbReference type="AlphaFoldDB" id="A0A372GN34"/>
<organism evidence="2 3">
    <name type="scientific">Actinomadura spongiicola</name>
    <dbReference type="NCBI Taxonomy" id="2303421"/>
    <lineage>
        <taxon>Bacteria</taxon>
        <taxon>Bacillati</taxon>
        <taxon>Actinomycetota</taxon>
        <taxon>Actinomycetes</taxon>
        <taxon>Streptosporangiales</taxon>
        <taxon>Thermomonosporaceae</taxon>
        <taxon>Actinomadura</taxon>
    </lineage>
</organism>
<protein>
    <submittedName>
        <fullName evidence="2">Uncharacterized protein</fullName>
    </submittedName>
</protein>
<reference evidence="2 3" key="1">
    <citation type="submission" date="2018-08" db="EMBL/GenBank/DDBJ databases">
        <title>Actinomadura spongicola sp. nov., isolated from marine sponge Leucetta chagosensis.</title>
        <authorList>
            <person name="Li L."/>
            <person name="Lin H.W."/>
        </authorList>
    </citation>
    <scope>NUCLEOTIDE SEQUENCE [LARGE SCALE GENOMIC DNA]</scope>
    <source>
        <strain evidence="2 3">LHW52907</strain>
    </source>
</reference>
<sequence length="199" mass="20199">MTTRNTGAAAAATEGQDQGGATAGTAPAAPSSASEGQGATGAPAAPGSAPTGGAEGTGTGTGGGAGREGGAEAAEGGETGEGGRASREAARYRTQLRETEAERDQLRERVATMQRAEAERIAVTPGRARLNDGADLWAFGVELEELLGDDGQVDQRKVQNAIGDLIRRKPHLGTFMSFDQGTRGTRGGAERMGAIFDQR</sequence>
<feature type="region of interest" description="Disordered" evidence="1">
    <location>
        <begin position="1"/>
        <end position="103"/>
    </location>
</feature>
<evidence type="ECO:0000313" key="2">
    <source>
        <dbReference type="EMBL" id="RFS86801.1"/>
    </source>
</evidence>
<accession>A0A372GN34</accession>
<feature type="compositionally biased region" description="Basic and acidic residues" evidence="1">
    <location>
        <begin position="84"/>
        <end position="103"/>
    </location>
</feature>
<dbReference type="EMBL" id="QVNQ01000001">
    <property type="protein sequence ID" value="RFS86801.1"/>
    <property type="molecule type" value="Genomic_DNA"/>
</dbReference>
<name>A0A372GN34_9ACTN</name>
<evidence type="ECO:0000256" key="1">
    <source>
        <dbReference type="SAM" id="MobiDB-lite"/>
    </source>
</evidence>
<dbReference type="Proteomes" id="UP000262882">
    <property type="component" value="Unassembled WGS sequence"/>
</dbReference>
<comment type="caution">
    <text evidence="2">The sequence shown here is derived from an EMBL/GenBank/DDBJ whole genome shotgun (WGS) entry which is preliminary data.</text>
</comment>
<gene>
    <name evidence="2" type="ORF">D0T12_00455</name>
</gene>
<evidence type="ECO:0000313" key="3">
    <source>
        <dbReference type="Proteomes" id="UP000262882"/>
    </source>
</evidence>
<feature type="compositionally biased region" description="Low complexity" evidence="1">
    <location>
        <begin position="23"/>
        <end position="52"/>
    </location>
</feature>
<feature type="compositionally biased region" description="Low complexity" evidence="1">
    <location>
        <begin position="7"/>
        <end position="16"/>
    </location>
</feature>
<keyword evidence="3" id="KW-1185">Reference proteome</keyword>